<dbReference type="PANTHER" id="PTHR22916:SF67">
    <property type="entry name" value="COLANIC ACID BIOSYNTHESIS GLYCOSYL TRANSFERASE WCAE-RELATED"/>
    <property type="match status" value="1"/>
</dbReference>
<dbReference type="GO" id="GO:0016758">
    <property type="term" value="F:hexosyltransferase activity"/>
    <property type="evidence" value="ECO:0007669"/>
    <property type="project" value="UniProtKB-ARBA"/>
</dbReference>
<dbReference type="PANTHER" id="PTHR22916">
    <property type="entry name" value="GLYCOSYLTRANSFERASE"/>
    <property type="match status" value="1"/>
</dbReference>
<name>A0A1Z4BM00_9FLAO</name>
<evidence type="ECO:0000313" key="2">
    <source>
        <dbReference type="EMBL" id="ASF42309.1"/>
    </source>
</evidence>
<feature type="domain" description="Glycosyltransferase 2-like" evidence="1">
    <location>
        <begin position="4"/>
        <end position="124"/>
    </location>
</feature>
<dbReference type="RefSeq" id="WP_088593473.1">
    <property type="nucleotide sequence ID" value="NZ_CP022022.1"/>
</dbReference>
<evidence type="ECO:0000259" key="1">
    <source>
        <dbReference type="Pfam" id="PF00535"/>
    </source>
</evidence>
<dbReference type="Proteomes" id="UP000197007">
    <property type="component" value="Chromosome"/>
</dbReference>
<accession>A0A1Z4BM00</accession>
<dbReference type="InterPro" id="IPR001173">
    <property type="entry name" value="Glyco_trans_2-like"/>
</dbReference>
<dbReference type="AlphaFoldDB" id="A0A1Z4BM00"/>
<dbReference type="Pfam" id="PF00535">
    <property type="entry name" value="Glycos_transf_2"/>
    <property type="match status" value="1"/>
</dbReference>
<protein>
    <submittedName>
        <fullName evidence="2">Colanic acid biosynthesis protein</fullName>
    </submittedName>
</protein>
<reference evidence="3" key="1">
    <citation type="submission" date="2017-06" db="EMBL/GenBank/DDBJ databases">
        <title>Complete genome sequence of Capnocytophaga sp. KCOM 1579 (=ChDC OS43) isolated from a human refractory periapical abscess lesion.</title>
        <authorList>
            <person name="Kook J.-K."/>
            <person name="Park S.-N."/>
            <person name="Lim Y.K."/>
            <person name="Roh H."/>
        </authorList>
    </citation>
    <scope>NUCLEOTIDE SEQUENCE [LARGE SCALE GENOMIC DNA]</scope>
    <source>
        <strain evidence="3">ChDC OS43</strain>
    </source>
</reference>
<evidence type="ECO:0000313" key="3">
    <source>
        <dbReference type="Proteomes" id="UP000197007"/>
    </source>
</evidence>
<dbReference type="Gene3D" id="3.90.550.10">
    <property type="entry name" value="Spore Coat Polysaccharide Biosynthesis Protein SpsA, Chain A"/>
    <property type="match status" value="1"/>
</dbReference>
<proteinExistence type="predicted"/>
<dbReference type="KEGG" id="capn:CBG49_03970"/>
<organism evidence="2 3">
    <name type="scientific">Capnocytophaga endodontalis</name>
    <dbReference type="NCBI Taxonomy" id="2708117"/>
    <lineage>
        <taxon>Bacteria</taxon>
        <taxon>Pseudomonadati</taxon>
        <taxon>Bacteroidota</taxon>
        <taxon>Flavobacteriia</taxon>
        <taxon>Flavobacteriales</taxon>
        <taxon>Flavobacteriaceae</taxon>
        <taxon>Capnocytophaga</taxon>
    </lineage>
</organism>
<dbReference type="InterPro" id="IPR029044">
    <property type="entry name" value="Nucleotide-diphossugar_trans"/>
</dbReference>
<keyword evidence="3" id="KW-1185">Reference proteome</keyword>
<gene>
    <name evidence="2" type="ORF">CBG49_03970</name>
</gene>
<sequence length="233" mass="26855">MLLSIIIPTYNSASHIAHCLSLIQQQLGENHHCEVVVVDGKSTDETLTIVESFSSKIPQLRWISEKDKGIYDAMNKGIALAQGKFLYFLGADDEITFTINQITPILQNENTIYYGNVLLKNTQTLYDGAFTTAKLIEQNICHQAIFYPKKIVEQHPYNLKYKLLADYELNLKLWSKYKFEYVDLTIAVYSNDGISTQVKDVQFKSDFLSILYKYLGIKYVIIKIYNKLKRTLQ</sequence>
<dbReference type="SUPFAM" id="SSF53448">
    <property type="entry name" value="Nucleotide-diphospho-sugar transferases"/>
    <property type="match status" value="1"/>
</dbReference>
<dbReference type="EMBL" id="CP022022">
    <property type="protein sequence ID" value="ASF42309.1"/>
    <property type="molecule type" value="Genomic_DNA"/>
</dbReference>